<evidence type="ECO:0000313" key="17">
    <source>
        <dbReference type="Proteomes" id="UP001557470"/>
    </source>
</evidence>
<organism evidence="16 17">
    <name type="scientific">Umbra pygmaea</name>
    <name type="common">Eastern mudminnow</name>
    <dbReference type="NCBI Taxonomy" id="75934"/>
    <lineage>
        <taxon>Eukaryota</taxon>
        <taxon>Metazoa</taxon>
        <taxon>Chordata</taxon>
        <taxon>Craniata</taxon>
        <taxon>Vertebrata</taxon>
        <taxon>Euteleostomi</taxon>
        <taxon>Actinopterygii</taxon>
        <taxon>Neopterygii</taxon>
        <taxon>Teleostei</taxon>
        <taxon>Protacanthopterygii</taxon>
        <taxon>Esociformes</taxon>
        <taxon>Umbridae</taxon>
        <taxon>Umbra</taxon>
    </lineage>
</organism>
<keyword evidence="17" id="KW-1185">Reference proteome</keyword>
<gene>
    <name evidence="16" type="ORF">UPYG_G00325660</name>
</gene>
<evidence type="ECO:0000256" key="8">
    <source>
        <dbReference type="ARBA" id="ARBA00022777"/>
    </source>
</evidence>
<comment type="subcellular location">
    <subcellularLocation>
        <location evidence="1">Cytoplasm</location>
    </subcellularLocation>
</comment>
<dbReference type="InterPro" id="IPR050235">
    <property type="entry name" value="CK1_Ser-Thr_kinase"/>
</dbReference>
<dbReference type="PANTHER" id="PTHR11909">
    <property type="entry name" value="CASEIN KINASE-RELATED"/>
    <property type="match status" value="1"/>
</dbReference>
<keyword evidence="4" id="KW-0723">Serine/threonine-protein kinase</keyword>
<feature type="compositionally biased region" description="Basic and acidic residues" evidence="14">
    <location>
        <begin position="1018"/>
        <end position="1076"/>
    </location>
</feature>
<feature type="compositionally biased region" description="Polar residues" evidence="14">
    <location>
        <begin position="321"/>
        <end position="336"/>
    </location>
</feature>
<dbReference type="GO" id="GO:0005737">
    <property type="term" value="C:cytoplasm"/>
    <property type="evidence" value="ECO:0007669"/>
    <property type="project" value="UniProtKB-SubCell"/>
</dbReference>
<feature type="compositionally biased region" description="Basic and acidic residues" evidence="14">
    <location>
        <begin position="453"/>
        <end position="472"/>
    </location>
</feature>
<feature type="region of interest" description="Disordered" evidence="14">
    <location>
        <begin position="938"/>
        <end position="1087"/>
    </location>
</feature>
<keyword evidence="6" id="KW-0808">Transferase</keyword>
<evidence type="ECO:0000256" key="4">
    <source>
        <dbReference type="ARBA" id="ARBA00022527"/>
    </source>
</evidence>
<dbReference type="Pfam" id="PF00069">
    <property type="entry name" value="Pkinase"/>
    <property type="match status" value="1"/>
</dbReference>
<evidence type="ECO:0000256" key="6">
    <source>
        <dbReference type="ARBA" id="ARBA00022679"/>
    </source>
</evidence>
<feature type="compositionally biased region" description="Polar residues" evidence="14">
    <location>
        <begin position="1342"/>
        <end position="1364"/>
    </location>
</feature>
<feature type="binding site" evidence="13">
    <location>
        <position position="63"/>
    </location>
    <ligand>
        <name>ATP</name>
        <dbReference type="ChEBI" id="CHEBI:30616"/>
    </ligand>
</feature>
<evidence type="ECO:0000256" key="11">
    <source>
        <dbReference type="ARBA" id="ARBA00048679"/>
    </source>
</evidence>
<evidence type="ECO:0000256" key="14">
    <source>
        <dbReference type="SAM" id="MobiDB-lite"/>
    </source>
</evidence>
<dbReference type="GO" id="GO:0015630">
    <property type="term" value="C:microtubule cytoskeleton"/>
    <property type="evidence" value="ECO:0007669"/>
    <property type="project" value="UniProtKB-ARBA"/>
</dbReference>
<reference evidence="16 17" key="1">
    <citation type="submission" date="2024-06" db="EMBL/GenBank/DDBJ databases">
        <authorList>
            <person name="Pan Q."/>
            <person name="Wen M."/>
            <person name="Jouanno E."/>
            <person name="Zahm M."/>
            <person name="Klopp C."/>
            <person name="Cabau C."/>
            <person name="Louis A."/>
            <person name="Berthelot C."/>
            <person name="Parey E."/>
            <person name="Roest Crollius H."/>
            <person name="Montfort J."/>
            <person name="Robinson-Rechavi M."/>
            <person name="Bouchez O."/>
            <person name="Lampietro C."/>
            <person name="Lopez Roques C."/>
            <person name="Donnadieu C."/>
            <person name="Postlethwait J."/>
            <person name="Bobe J."/>
            <person name="Verreycken H."/>
            <person name="Guiguen Y."/>
        </authorList>
    </citation>
    <scope>NUCLEOTIDE SEQUENCE [LARGE SCALE GENOMIC DNA]</scope>
    <source>
        <strain evidence="16">Up_M1</strain>
        <tissue evidence="16">Testis</tissue>
    </source>
</reference>
<feature type="region of interest" description="Disordered" evidence="14">
    <location>
        <begin position="557"/>
        <end position="587"/>
    </location>
</feature>
<dbReference type="InterPro" id="IPR011009">
    <property type="entry name" value="Kinase-like_dom_sf"/>
</dbReference>
<dbReference type="Proteomes" id="UP001557470">
    <property type="component" value="Unassembled WGS sequence"/>
</dbReference>
<comment type="catalytic activity">
    <reaction evidence="11">
        <text>L-seryl-[protein] + ATP = O-phospho-L-seryl-[protein] + ADP + H(+)</text>
        <dbReference type="Rhea" id="RHEA:17989"/>
        <dbReference type="Rhea" id="RHEA-COMP:9863"/>
        <dbReference type="Rhea" id="RHEA-COMP:11604"/>
        <dbReference type="ChEBI" id="CHEBI:15378"/>
        <dbReference type="ChEBI" id="CHEBI:29999"/>
        <dbReference type="ChEBI" id="CHEBI:30616"/>
        <dbReference type="ChEBI" id="CHEBI:83421"/>
        <dbReference type="ChEBI" id="CHEBI:456216"/>
        <dbReference type="EC" id="2.7.11.1"/>
    </reaction>
</comment>
<dbReference type="Gene3D" id="1.10.510.10">
    <property type="entry name" value="Transferase(Phosphotransferase) domain 1"/>
    <property type="match status" value="1"/>
</dbReference>
<feature type="compositionally biased region" description="Polar residues" evidence="14">
    <location>
        <begin position="624"/>
        <end position="636"/>
    </location>
</feature>
<accession>A0ABD0W177</accession>
<proteinExistence type="inferred from homology"/>
<dbReference type="PROSITE" id="PS00107">
    <property type="entry name" value="PROTEIN_KINASE_ATP"/>
    <property type="match status" value="1"/>
</dbReference>
<dbReference type="FunFam" id="3.30.200.20:FF:000358">
    <property type="entry name" value="Tau tubulin kinase 2b"/>
    <property type="match status" value="1"/>
</dbReference>
<feature type="compositionally biased region" description="Basic and acidic residues" evidence="14">
    <location>
        <begin position="305"/>
        <end position="315"/>
    </location>
</feature>
<evidence type="ECO:0000313" key="16">
    <source>
        <dbReference type="EMBL" id="KAL0964562.1"/>
    </source>
</evidence>
<keyword evidence="8" id="KW-0418">Kinase</keyword>
<name>A0ABD0W177_UMBPY</name>
<evidence type="ECO:0000256" key="5">
    <source>
        <dbReference type="ARBA" id="ARBA00022553"/>
    </source>
</evidence>
<evidence type="ECO:0000259" key="15">
    <source>
        <dbReference type="PROSITE" id="PS50011"/>
    </source>
</evidence>
<feature type="compositionally biased region" description="Basic and acidic residues" evidence="14">
    <location>
        <begin position="979"/>
        <end position="988"/>
    </location>
</feature>
<evidence type="ECO:0000256" key="13">
    <source>
        <dbReference type="PROSITE-ProRule" id="PRU10141"/>
    </source>
</evidence>
<dbReference type="EMBL" id="JAGEUA010000010">
    <property type="protein sequence ID" value="KAL0964562.1"/>
    <property type="molecule type" value="Genomic_DNA"/>
</dbReference>
<keyword evidence="3" id="KW-0963">Cytoplasm</keyword>
<dbReference type="PROSITE" id="PS50011">
    <property type="entry name" value="PROTEIN_KINASE_DOM"/>
    <property type="match status" value="1"/>
</dbReference>
<feature type="compositionally biased region" description="Basic and acidic residues" evidence="14">
    <location>
        <begin position="939"/>
        <end position="954"/>
    </location>
</feature>
<comment type="catalytic activity">
    <reaction evidence="10">
        <text>L-threonyl-[protein] + ATP = O-phospho-L-threonyl-[protein] + ADP + H(+)</text>
        <dbReference type="Rhea" id="RHEA:46608"/>
        <dbReference type="Rhea" id="RHEA-COMP:11060"/>
        <dbReference type="Rhea" id="RHEA-COMP:11605"/>
        <dbReference type="ChEBI" id="CHEBI:15378"/>
        <dbReference type="ChEBI" id="CHEBI:30013"/>
        <dbReference type="ChEBI" id="CHEBI:30616"/>
        <dbReference type="ChEBI" id="CHEBI:61977"/>
        <dbReference type="ChEBI" id="CHEBI:456216"/>
        <dbReference type="EC" id="2.7.11.1"/>
    </reaction>
</comment>
<comment type="similarity">
    <text evidence="12">Belongs to the protein kinase superfamily. CK1 Ser/Thr protein kinase family.</text>
</comment>
<keyword evidence="9 13" id="KW-0067">ATP-binding</keyword>
<feature type="compositionally biased region" description="Polar residues" evidence="14">
    <location>
        <begin position="1236"/>
        <end position="1247"/>
    </location>
</feature>
<dbReference type="GO" id="GO:0004674">
    <property type="term" value="F:protein serine/threonine kinase activity"/>
    <property type="evidence" value="ECO:0007669"/>
    <property type="project" value="UniProtKB-KW"/>
</dbReference>
<evidence type="ECO:0000256" key="9">
    <source>
        <dbReference type="ARBA" id="ARBA00022840"/>
    </source>
</evidence>
<protein>
    <recommendedName>
        <fullName evidence="2">non-specific serine/threonine protein kinase</fullName>
        <ecNumber evidence="2">2.7.11.1</ecNumber>
    </recommendedName>
</protein>
<keyword evidence="7 13" id="KW-0547">Nucleotide-binding</keyword>
<evidence type="ECO:0000256" key="1">
    <source>
        <dbReference type="ARBA" id="ARBA00004496"/>
    </source>
</evidence>
<feature type="compositionally biased region" description="Gly residues" evidence="14">
    <location>
        <begin position="495"/>
        <end position="508"/>
    </location>
</feature>
<sequence>MQCVGTAVQPDENMNGAGEQVDILPPNCMVKDRWKVLKKIGGGGFGEIYEALDLLTRENVALKVESAQQPKQVLKMEVAVLKKLQGKNHVCKFIGCGRNEKFNYVVMQLQQGRNLADLRRSQPRGTFTMSTTLRLGKQILESIEAIHSVGFLHRDIKPSNFAMGRLPSTFRKCFMLDFGLARQYTNTTGEVRPPRTVAGFRGTVRYASVNAHKNKEMGRHDDLWSLFYMLVEFAVGQLPWRKIKDKEQVGQIKERYDHRMLLKHMPSEFHIFLDHVLYLDYFTKPDYQLLMSVFENSMKERVITENEPFDWEKGGTDGVPLSSSMSTPPQQNTRQTPAMFGVVNVTPVPGELPRENTDDVLQDEHLSDQENAPPAVPSRPSEGTRGQAEGEAWNDTDFNRNQLRISVSKGQLAVEEEPSGGACLEPPLCGAPPEMTGVQVCALRYRRINSPESDRLSAADGRPDVYDKRGSRMDILGSPSRHVHSSQPAQMHSLGAGGGDWQGGGGRPGQEVSAASAADPEAHSNAFIRSVPLAEEEDFDSKEWVIIDMETELQDFLGHLGPGAEPTTSGPTTDEEPEELRPLEDLEERRRLRVAGGAEVVVRPKMRAGGIGALPEGEGANGANPGQSGYHTLPQSRTHRPRPHSEHFAAHGQALEHINSYQSGSVQDLLLHGGERERPDLTMQAQQRLRRVDFLSAMLTVTLPPLQTSFEIAYGTDVGQGQDGVVYVPNPRDGAGVGSGGDGSPKSSEHSQEGDDGAPSTLLADELLRDYPRQASGGLALGCDPDLELEEGSKTLVLLSPGDVRRSLGVVGELPPDDTGSHQGTLAAITPQCERALGTLGSLLDVSEPGTLSSQLKSEPKPSLMAITAILVNVASNVVTPTSTSPPFTKVERTFVHIAETTHQNVMSSSGHLHPRIMLPGLVEELAVKLEDCMEDENNISKDDDERGNEKVSEGDVEQVDVSGGEGESVRKSKSLGDTSDHGVEKVRVTGPEVGGANQDNEEGRESESDGEAPKTYVIERREKGSEGDISEKDTTGHERSRFDEIVLERDEKKEEGKKGVEEDKKSWSKEDDQQRKYPGSLKVDNLDQVEEGKADVAKKVVDEIISSAKEQEQMAFADEAQPAVQSNVFSAIVGSPEELEAQDVLVVRTETKSDSQQEAIPIVVFPEIEPVQDKFSQKELEHKKEESIQEKNKDPETLDQHQEKNKEAESSKQTKPRKLSRIPVLSRSEEDTGSDQDQSARSQSLKSRQKTKQPHLARLVMERRQGRFQRLSSVSSASSADDGCKAPAETQSEDDTHDEDDILRRKRSGFAGVEESVEGHQRSRIPRPVTPVKMQEPVTPSRYTSQNNINASVHFPQPSTLYTRHQPHKPRTQSMKVPLHQRSQTLQSRIGPGSDLSSLSPNPPATMRGAISQAPPSAYPSLRCLSTSPRSYSTSRTDSPSPQRQRRGAAVTEVRRQLISVRAQNALPLKPRPPQTEDSSALGTHKRRSKLYTSTSLPTKAKTDAAESKTASR</sequence>
<feature type="compositionally biased region" description="Basic and acidic residues" evidence="14">
    <location>
        <begin position="352"/>
        <end position="368"/>
    </location>
</feature>
<evidence type="ECO:0000256" key="7">
    <source>
        <dbReference type="ARBA" id="ARBA00022741"/>
    </source>
</evidence>
<feature type="region of interest" description="Disordered" evidence="14">
    <location>
        <begin position="724"/>
        <end position="760"/>
    </location>
</feature>
<dbReference type="SMART" id="SM00220">
    <property type="entry name" value="S_TKc"/>
    <property type="match status" value="1"/>
</dbReference>
<feature type="region of interest" description="Disordered" evidence="14">
    <location>
        <begin position="1175"/>
        <end position="1514"/>
    </location>
</feature>
<dbReference type="GO" id="GO:0005524">
    <property type="term" value="F:ATP binding"/>
    <property type="evidence" value="ECO:0007669"/>
    <property type="project" value="UniProtKB-UniRule"/>
</dbReference>
<feature type="domain" description="Protein kinase" evidence="15">
    <location>
        <begin position="34"/>
        <end position="298"/>
    </location>
</feature>
<feature type="region of interest" description="Disordered" evidence="14">
    <location>
        <begin position="305"/>
        <end position="400"/>
    </location>
</feature>
<dbReference type="InterPro" id="IPR017441">
    <property type="entry name" value="Protein_kinase_ATP_BS"/>
</dbReference>
<dbReference type="FunFam" id="1.10.510.10:FF:000167">
    <property type="entry name" value="Tau tubulin kinase 1"/>
    <property type="match status" value="1"/>
</dbReference>
<evidence type="ECO:0000256" key="12">
    <source>
        <dbReference type="ARBA" id="ARBA00061588"/>
    </source>
</evidence>
<evidence type="ECO:0000256" key="2">
    <source>
        <dbReference type="ARBA" id="ARBA00012513"/>
    </source>
</evidence>
<keyword evidence="5" id="KW-0597">Phosphoprotein</keyword>
<feature type="compositionally biased region" description="Low complexity" evidence="14">
    <location>
        <begin position="1427"/>
        <end position="1443"/>
    </location>
</feature>
<feature type="compositionally biased region" description="Acidic residues" evidence="14">
    <location>
        <begin position="1292"/>
        <end position="1302"/>
    </location>
</feature>
<dbReference type="EC" id="2.7.11.1" evidence="2"/>
<dbReference type="InterPro" id="IPR000719">
    <property type="entry name" value="Prot_kinase_dom"/>
</dbReference>
<feature type="region of interest" description="Disordered" evidence="14">
    <location>
        <begin position="615"/>
        <end position="644"/>
    </location>
</feature>
<feature type="region of interest" description="Disordered" evidence="14">
    <location>
        <begin position="453"/>
        <end position="521"/>
    </location>
</feature>
<evidence type="ECO:0000256" key="10">
    <source>
        <dbReference type="ARBA" id="ARBA00047899"/>
    </source>
</evidence>
<dbReference type="SUPFAM" id="SSF56112">
    <property type="entry name" value="Protein kinase-like (PK-like)"/>
    <property type="match status" value="1"/>
</dbReference>
<evidence type="ECO:0000256" key="3">
    <source>
        <dbReference type="ARBA" id="ARBA00022490"/>
    </source>
</evidence>
<feature type="compositionally biased region" description="Basic and acidic residues" evidence="14">
    <location>
        <begin position="1175"/>
        <end position="1213"/>
    </location>
</feature>
<comment type="caution">
    <text evidence="16">The sequence shown here is derived from an EMBL/GenBank/DDBJ whole genome shotgun (WGS) entry which is preliminary data.</text>
</comment>